<dbReference type="PROSITE" id="PS51257">
    <property type="entry name" value="PROKAR_LIPOPROTEIN"/>
    <property type="match status" value="1"/>
</dbReference>
<dbReference type="InterPro" id="IPR045032">
    <property type="entry name" value="PEL"/>
</dbReference>
<evidence type="ECO:0000313" key="5">
    <source>
        <dbReference type="Proteomes" id="UP000592780"/>
    </source>
</evidence>
<proteinExistence type="inferred from homology"/>
<evidence type="ECO:0000313" key="4">
    <source>
        <dbReference type="EMBL" id="MBB5429641.1"/>
    </source>
</evidence>
<dbReference type="InterPro" id="IPR011050">
    <property type="entry name" value="Pectin_lyase_fold/virulence"/>
</dbReference>
<protein>
    <submittedName>
        <fullName evidence="4">Pectate lyase</fullName>
        <ecNumber evidence="4">4.2.2.2</ecNumber>
    </submittedName>
</protein>
<name>A0A6I1QAI5_PARAM</name>
<evidence type="ECO:0000256" key="1">
    <source>
        <dbReference type="ARBA" id="ARBA00023239"/>
    </source>
</evidence>
<sequence length="400" mass="43223">MKPQLILTILIAYLLCACVGGHGSSSAPAPSAETGLRSNFNRTAITARLPTDTGGFATATGSDDPAVTVDSLADLLAAFSARQHHILVKGEIYGGPRLTTITFASTDWNNTTIEGASGGNAVLKNVQLKFDGEMLPADQNIQNVVIRNITFHGVIGDLQALPAQVYGTSNNAGINYEGVSLRRVTNAWVDHCSFYDTSDNLMSVTLSSDNVTVSYSLFYFTNEWLAMRPDPLWDWTGKNQDLANERLAMVVGASRQDSYAYGGHRLHVTLHHNQFGPNLKGRPLLRGWVHAYDNYFDNDATPTGLTAVGSDETQYNALQIGSGSVVYVESNYFLRTNQSIQVGLDLPDDVYSFHENANQYVQSTGRSAKGEAFSIAPVGYAYRVGTASSVLNAASAYGPR</sequence>
<comment type="caution">
    <text evidence="4">The sequence shown here is derived from an EMBL/GenBank/DDBJ whole genome shotgun (WGS) entry which is preliminary data.</text>
</comment>
<gene>
    <name evidence="4" type="ORF">HDG40_007839</name>
</gene>
<organism evidence="4 5">
    <name type="scientific">Paraburkholderia atlantica</name>
    <dbReference type="NCBI Taxonomy" id="2654982"/>
    <lineage>
        <taxon>Bacteria</taxon>
        <taxon>Pseudomonadati</taxon>
        <taxon>Pseudomonadota</taxon>
        <taxon>Betaproteobacteria</taxon>
        <taxon>Burkholderiales</taxon>
        <taxon>Burkholderiaceae</taxon>
        <taxon>Paraburkholderia</taxon>
    </lineage>
</organism>
<dbReference type="GO" id="GO:0030570">
    <property type="term" value="F:pectate lyase activity"/>
    <property type="evidence" value="ECO:0007669"/>
    <property type="project" value="UniProtKB-EC"/>
</dbReference>
<dbReference type="InterPro" id="IPR012334">
    <property type="entry name" value="Pectin_lyas_fold"/>
</dbReference>
<dbReference type="PANTHER" id="PTHR31683:SF18">
    <property type="entry name" value="PECTATE LYASE 21-RELATED"/>
    <property type="match status" value="1"/>
</dbReference>
<dbReference type="EMBL" id="JACHDD010000037">
    <property type="protein sequence ID" value="MBB5429641.1"/>
    <property type="molecule type" value="Genomic_DNA"/>
</dbReference>
<dbReference type="OrthoDB" id="9804661at2"/>
<dbReference type="GO" id="GO:0000272">
    <property type="term" value="P:polysaccharide catabolic process"/>
    <property type="evidence" value="ECO:0007669"/>
    <property type="project" value="UniProtKB-KW"/>
</dbReference>
<comment type="subcellular location">
    <subcellularLocation>
        <location evidence="2">Secreted</location>
    </subcellularLocation>
</comment>
<feature type="domain" description="Pectate lyase" evidence="3">
    <location>
        <begin position="62"/>
        <end position="339"/>
    </location>
</feature>
<dbReference type="AlphaFoldDB" id="A0A6I1QAI5"/>
<keyword evidence="1 2" id="KW-0456">Lyase</keyword>
<dbReference type="EC" id="4.2.2.2" evidence="4"/>
<keyword evidence="2" id="KW-0119">Carbohydrate metabolism</keyword>
<keyword evidence="2" id="KW-0964">Secreted</keyword>
<comment type="similarity">
    <text evidence="2">Belongs to the polysaccharide lyase 1 family.</text>
</comment>
<evidence type="ECO:0000259" key="3">
    <source>
        <dbReference type="SMART" id="SM00656"/>
    </source>
</evidence>
<dbReference type="GO" id="GO:0005576">
    <property type="term" value="C:extracellular region"/>
    <property type="evidence" value="ECO:0007669"/>
    <property type="project" value="UniProtKB-SubCell"/>
</dbReference>
<dbReference type="SUPFAM" id="SSF51126">
    <property type="entry name" value="Pectin lyase-like"/>
    <property type="match status" value="1"/>
</dbReference>
<dbReference type="PANTHER" id="PTHR31683">
    <property type="entry name" value="PECTATE LYASE 18-RELATED"/>
    <property type="match status" value="1"/>
</dbReference>
<dbReference type="Pfam" id="PF00544">
    <property type="entry name" value="Pectate_lyase_4"/>
    <property type="match status" value="2"/>
</dbReference>
<dbReference type="Gene3D" id="2.160.20.10">
    <property type="entry name" value="Single-stranded right-handed beta-helix, Pectin lyase-like"/>
    <property type="match status" value="1"/>
</dbReference>
<accession>A0A6I1QAI5</accession>
<dbReference type="InterPro" id="IPR002022">
    <property type="entry name" value="Pec_lyase"/>
</dbReference>
<dbReference type="Proteomes" id="UP000592780">
    <property type="component" value="Unassembled WGS sequence"/>
</dbReference>
<reference evidence="4 5" key="1">
    <citation type="submission" date="2020-08" db="EMBL/GenBank/DDBJ databases">
        <title>Genomic Encyclopedia of Type Strains, Phase IV (KMG-V): Genome sequencing to study the core and pangenomes of soil and plant-associated prokaryotes.</title>
        <authorList>
            <person name="Whitman W."/>
        </authorList>
    </citation>
    <scope>NUCLEOTIDE SEQUENCE [LARGE SCALE GENOMIC DNA]</scope>
    <source>
        <strain evidence="4 5">JPY158</strain>
    </source>
</reference>
<dbReference type="SMART" id="SM00656">
    <property type="entry name" value="Amb_all"/>
    <property type="match status" value="1"/>
</dbReference>
<evidence type="ECO:0000256" key="2">
    <source>
        <dbReference type="RuleBase" id="RU361173"/>
    </source>
</evidence>
<dbReference type="RefSeq" id="WP_018437108.1">
    <property type="nucleotide sequence ID" value="NZ_JACHDD010000037.1"/>
</dbReference>
<keyword evidence="5" id="KW-1185">Reference proteome</keyword>
<keyword evidence="2" id="KW-0624">Polysaccharide degradation</keyword>